<dbReference type="Proteomes" id="UP000030669">
    <property type="component" value="Unassembled WGS sequence"/>
</dbReference>
<dbReference type="KEGG" id="gtr:GLOTRDRAFT_110290"/>
<evidence type="ECO:0000313" key="2">
    <source>
        <dbReference type="Proteomes" id="UP000030669"/>
    </source>
</evidence>
<keyword evidence="2" id="KW-1185">Reference proteome</keyword>
<accession>S7QHB0</accession>
<reference evidence="1 2" key="1">
    <citation type="journal article" date="2012" name="Science">
        <title>The Paleozoic origin of enzymatic lignin decomposition reconstructed from 31 fungal genomes.</title>
        <authorList>
            <person name="Floudas D."/>
            <person name="Binder M."/>
            <person name="Riley R."/>
            <person name="Barry K."/>
            <person name="Blanchette R.A."/>
            <person name="Henrissat B."/>
            <person name="Martinez A.T."/>
            <person name="Otillar R."/>
            <person name="Spatafora J.W."/>
            <person name="Yadav J.S."/>
            <person name="Aerts A."/>
            <person name="Benoit I."/>
            <person name="Boyd A."/>
            <person name="Carlson A."/>
            <person name="Copeland A."/>
            <person name="Coutinho P.M."/>
            <person name="de Vries R.P."/>
            <person name="Ferreira P."/>
            <person name="Findley K."/>
            <person name="Foster B."/>
            <person name="Gaskell J."/>
            <person name="Glotzer D."/>
            <person name="Gorecki P."/>
            <person name="Heitman J."/>
            <person name="Hesse C."/>
            <person name="Hori C."/>
            <person name="Igarashi K."/>
            <person name="Jurgens J.A."/>
            <person name="Kallen N."/>
            <person name="Kersten P."/>
            <person name="Kohler A."/>
            <person name="Kuees U."/>
            <person name="Kumar T.K.A."/>
            <person name="Kuo A."/>
            <person name="LaButti K."/>
            <person name="Larrondo L.F."/>
            <person name="Lindquist E."/>
            <person name="Ling A."/>
            <person name="Lombard V."/>
            <person name="Lucas S."/>
            <person name="Lundell T."/>
            <person name="Martin R."/>
            <person name="McLaughlin D.J."/>
            <person name="Morgenstern I."/>
            <person name="Morin E."/>
            <person name="Murat C."/>
            <person name="Nagy L.G."/>
            <person name="Nolan M."/>
            <person name="Ohm R.A."/>
            <person name="Patyshakuliyeva A."/>
            <person name="Rokas A."/>
            <person name="Ruiz-Duenas F.J."/>
            <person name="Sabat G."/>
            <person name="Salamov A."/>
            <person name="Samejima M."/>
            <person name="Schmutz J."/>
            <person name="Slot J.C."/>
            <person name="St John F."/>
            <person name="Stenlid J."/>
            <person name="Sun H."/>
            <person name="Sun S."/>
            <person name="Syed K."/>
            <person name="Tsang A."/>
            <person name="Wiebenga A."/>
            <person name="Young D."/>
            <person name="Pisabarro A."/>
            <person name="Eastwood D.C."/>
            <person name="Martin F."/>
            <person name="Cullen D."/>
            <person name="Grigoriev I.V."/>
            <person name="Hibbett D.S."/>
        </authorList>
    </citation>
    <scope>NUCLEOTIDE SEQUENCE [LARGE SCALE GENOMIC DNA]</scope>
    <source>
        <strain evidence="1 2">ATCC 11539</strain>
    </source>
</reference>
<sequence>MYVKKTCSNSKILHAQAQGSRGWLVSTYGQDEIYLDKIPMVLYSAMKKQIKQSE</sequence>
<dbReference type="HOGENOM" id="CLU_3050501_0_0_1"/>
<proteinExistence type="predicted"/>
<dbReference type="RefSeq" id="XP_007863769.1">
    <property type="nucleotide sequence ID" value="XM_007865578.1"/>
</dbReference>
<evidence type="ECO:0000313" key="1">
    <source>
        <dbReference type="EMBL" id="EPQ58648.1"/>
    </source>
</evidence>
<name>S7QHB0_GLOTA</name>
<dbReference type="EMBL" id="KB469298">
    <property type="protein sequence ID" value="EPQ58648.1"/>
    <property type="molecule type" value="Genomic_DNA"/>
</dbReference>
<dbReference type="GeneID" id="19299185"/>
<organism evidence="1 2">
    <name type="scientific">Gloeophyllum trabeum (strain ATCC 11539 / FP-39264 / Madison 617)</name>
    <name type="common">Brown rot fungus</name>
    <dbReference type="NCBI Taxonomy" id="670483"/>
    <lineage>
        <taxon>Eukaryota</taxon>
        <taxon>Fungi</taxon>
        <taxon>Dikarya</taxon>
        <taxon>Basidiomycota</taxon>
        <taxon>Agaricomycotina</taxon>
        <taxon>Agaricomycetes</taxon>
        <taxon>Gloeophyllales</taxon>
        <taxon>Gloeophyllaceae</taxon>
        <taxon>Gloeophyllum</taxon>
    </lineage>
</organism>
<gene>
    <name evidence="1" type="ORF">GLOTRDRAFT_110290</name>
</gene>
<protein>
    <submittedName>
        <fullName evidence="1">Uncharacterized protein</fullName>
    </submittedName>
</protein>
<dbReference type="AlphaFoldDB" id="S7QHB0"/>